<organism evidence="2 3">
    <name type="scientific">Pararhodospirillum oryzae</name>
    <dbReference type="NCBI Taxonomy" id="478448"/>
    <lineage>
        <taxon>Bacteria</taxon>
        <taxon>Pseudomonadati</taxon>
        <taxon>Pseudomonadota</taxon>
        <taxon>Alphaproteobacteria</taxon>
        <taxon>Rhodospirillales</taxon>
        <taxon>Rhodospirillaceae</taxon>
        <taxon>Pararhodospirillum</taxon>
    </lineage>
</organism>
<dbReference type="RefSeq" id="WP_246135414.1">
    <property type="nucleotide sequence ID" value="NZ_BJZO01000022.1"/>
</dbReference>
<comment type="caution">
    <text evidence="2">The sequence shown here is derived from an EMBL/GenBank/DDBJ whole genome shotgun (WGS) entry which is preliminary data.</text>
</comment>
<evidence type="ECO:0000313" key="3">
    <source>
        <dbReference type="Proteomes" id="UP000321567"/>
    </source>
</evidence>
<evidence type="ECO:0000259" key="1">
    <source>
        <dbReference type="Pfam" id="PF04993"/>
    </source>
</evidence>
<dbReference type="Pfam" id="PF04993">
    <property type="entry name" value="TfoX_N"/>
    <property type="match status" value="1"/>
</dbReference>
<sequence>MQALLPLLRATLGTVEVCDMTDATGFYLDGVLFGLVSGGRLHFRVDSGNRTEYDAWEREATPEAGLFGAPLMSAGLKFRAVPPFVLDDEDRMAEWGRKAFEAAKRARKAAG</sequence>
<accession>A0A512H679</accession>
<feature type="domain" description="TfoX N-terminal" evidence="1">
    <location>
        <begin position="10"/>
        <end position="103"/>
    </location>
</feature>
<gene>
    <name evidence="2" type="ORF">ROR02_10780</name>
</gene>
<reference evidence="2 3" key="1">
    <citation type="submission" date="2019-07" db="EMBL/GenBank/DDBJ databases">
        <title>Whole genome shotgun sequence of Rhodospirillum oryzae NBRC 107573.</title>
        <authorList>
            <person name="Hosoyama A."/>
            <person name="Uohara A."/>
            <person name="Ohji S."/>
            <person name="Ichikawa N."/>
        </authorList>
    </citation>
    <scope>NUCLEOTIDE SEQUENCE [LARGE SCALE GENOMIC DNA]</scope>
    <source>
        <strain evidence="2 3">NBRC 107573</strain>
    </source>
</reference>
<keyword evidence="3" id="KW-1185">Reference proteome</keyword>
<dbReference type="Gene3D" id="3.30.1460.30">
    <property type="entry name" value="YgaC/TfoX-N like chaperone"/>
    <property type="match status" value="1"/>
</dbReference>
<proteinExistence type="predicted"/>
<dbReference type="EMBL" id="BJZO01000022">
    <property type="protein sequence ID" value="GEO80947.1"/>
    <property type="molecule type" value="Genomic_DNA"/>
</dbReference>
<dbReference type="AlphaFoldDB" id="A0A512H679"/>
<dbReference type="SUPFAM" id="SSF159894">
    <property type="entry name" value="YgaC/TfoX-N like"/>
    <property type="match status" value="1"/>
</dbReference>
<dbReference type="Proteomes" id="UP000321567">
    <property type="component" value="Unassembled WGS sequence"/>
</dbReference>
<protein>
    <recommendedName>
        <fullName evidence="1">TfoX N-terminal domain-containing protein</fullName>
    </recommendedName>
</protein>
<name>A0A512H679_9PROT</name>
<evidence type="ECO:0000313" key="2">
    <source>
        <dbReference type="EMBL" id="GEO80947.1"/>
    </source>
</evidence>
<dbReference type="InterPro" id="IPR007076">
    <property type="entry name" value="TfoX_N"/>
</dbReference>